<dbReference type="Proteomes" id="UP000315252">
    <property type="component" value="Unassembled WGS sequence"/>
</dbReference>
<reference evidence="2 3" key="1">
    <citation type="submission" date="2019-06" db="EMBL/GenBank/DDBJ databases">
        <title>Whole genome sequence for Rhodospirillaceae sp. R148.</title>
        <authorList>
            <person name="Wang G."/>
        </authorList>
    </citation>
    <scope>NUCLEOTIDE SEQUENCE [LARGE SCALE GENOMIC DNA]</scope>
    <source>
        <strain evidence="2 3">R148</strain>
    </source>
</reference>
<feature type="signal peptide" evidence="1">
    <location>
        <begin position="1"/>
        <end position="26"/>
    </location>
</feature>
<protein>
    <submittedName>
        <fullName evidence="2">Uncharacterized protein</fullName>
    </submittedName>
</protein>
<dbReference type="AlphaFoldDB" id="A0A545SYN7"/>
<name>A0A545SYN7_9PROT</name>
<gene>
    <name evidence="2" type="ORF">FKG95_28355</name>
</gene>
<accession>A0A545SYN7</accession>
<proteinExistence type="predicted"/>
<evidence type="ECO:0000313" key="3">
    <source>
        <dbReference type="Proteomes" id="UP000315252"/>
    </source>
</evidence>
<evidence type="ECO:0000313" key="2">
    <source>
        <dbReference type="EMBL" id="TQV70077.1"/>
    </source>
</evidence>
<dbReference type="OrthoDB" id="9959752at2"/>
<sequence>MRTASKKFLAATVAAPFLVGSVAVSAETGSKDAEAPANCQVMLEELEGDLFRAEEERTGQRSEMSKLAAEMPLLVEMADGSFVYLDGEEKLSQPIEAWFVSEKNLQDKANRSAAARAHLQSGDEASCIDALKATSKTSG</sequence>
<dbReference type="RefSeq" id="WP_142899842.1">
    <property type="nucleotide sequence ID" value="NZ_ML660070.1"/>
</dbReference>
<organism evidence="2 3">
    <name type="scientific">Denitrobaculum tricleocarpae</name>
    <dbReference type="NCBI Taxonomy" id="2591009"/>
    <lineage>
        <taxon>Bacteria</taxon>
        <taxon>Pseudomonadati</taxon>
        <taxon>Pseudomonadota</taxon>
        <taxon>Alphaproteobacteria</taxon>
        <taxon>Rhodospirillales</taxon>
        <taxon>Rhodospirillaceae</taxon>
        <taxon>Denitrobaculum</taxon>
    </lineage>
</organism>
<feature type="chain" id="PRO_5021988315" evidence="1">
    <location>
        <begin position="27"/>
        <end position="139"/>
    </location>
</feature>
<dbReference type="EMBL" id="VHSH01000019">
    <property type="protein sequence ID" value="TQV70077.1"/>
    <property type="molecule type" value="Genomic_DNA"/>
</dbReference>
<keyword evidence="1" id="KW-0732">Signal</keyword>
<comment type="caution">
    <text evidence="2">The sequence shown here is derived from an EMBL/GenBank/DDBJ whole genome shotgun (WGS) entry which is preliminary data.</text>
</comment>
<evidence type="ECO:0000256" key="1">
    <source>
        <dbReference type="SAM" id="SignalP"/>
    </source>
</evidence>
<keyword evidence="3" id="KW-1185">Reference proteome</keyword>